<protein>
    <submittedName>
        <fullName evidence="1">Uncharacterized protein</fullName>
    </submittedName>
</protein>
<proteinExistence type="predicted"/>
<sequence>MPPFSSPFRSPFAFPPPFPSPSTGPFRSLCRSTVPFRFSASLTSALVPSCPSCPPFPSGSVAAASLRIAISSGSTAPWRTRSQ</sequence>
<evidence type="ECO:0000313" key="2">
    <source>
        <dbReference type="Proteomes" id="UP000247476"/>
    </source>
</evidence>
<comment type="caution">
    <text evidence="1">The sequence shown here is derived from an EMBL/GenBank/DDBJ whole genome shotgun (WGS) entry which is preliminary data.</text>
</comment>
<name>A0A2V5KCA9_9BACL</name>
<dbReference type="Proteomes" id="UP000247476">
    <property type="component" value="Unassembled WGS sequence"/>
</dbReference>
<accession>A0A2V5KCA9</accession>
<keyword evidence="2" id="KW-1185">Reference proteome</keyword>
<evidence type="ECO:0000313" key="1">
    <source>
        <dbReference type="EMBL" id="PYI57235.1"/>
    </source>
</evidence>
<reference evidence="1 2" key="1">
    <citation type="submission" date="2018-05" db="EMBL/GenBank/DDBJ databases">
        <title>Paenibacillus flagellatus sp. nov., isolated from selenium mineral soil.</title>
        <authorList>
            <person name="Dai X."/>
        </authorList>
    </citation>
    <scope>NUCLEOTIDE SEQUENCE [LARGE SCALE GENOMIC DNA]</scope>
    <source>
        <strain evidence="1 2">DXL2</strain>
    </source>
</reference>
<organism evidence="1 2">
    <name type="scientific">Paenibacillus flagellatus</name>
    <dbReference type="NCBI Taxonomy" id="2211139"/>
    <lineage>
        <taxon>Bacteria</taxon>
        <taxon>Bacillati</taxon>
        <taxon>Bacillota</taxon>
        <taxon>Bacilli</taxon>
        <taxon>Bacillales</taxon>
        <taxon>Paenibacillaceae</taxon>
        <taxon>Paenibacillus</taxon>
    </lineage>
</organism>
<dbReference type="AlphaFoldDB" id="A0A2V5KCA9"/>
<gene>
    <name evidence="1" type="ORF">DLM86_01980</name>
</gene>
<dbReference type="EMBL" id="QJVJ01000001">
    <property type="protein sequence ID" value="PYI57235.1"/>
    <property type="molecule type" value="Genomic_DNA"/>
</dbReference>